<evidence type="ECO:0000313" key="3">
    <source>
        <dbReference type="Proteomes" id="UP001176429"/>
    </source>
</evidence>
<feature type="transmembrane region" description="Helical" evidence="1">
    <location>
        <begin position="157"/>
        <end position="177"/>
    </location>
</feature>
<keyword evidence="1" id="KW-1133">Transmembrane helix</keyword>
<reference evidence="2" key="1">
    <citation type="submission" date="2023-07" db="EMBL/GenBank/DDBJ databases">
        <authorList>
            <person name="Kim M.K."/>
        </authorList>
    </citation>
    <scope>NUCLEOTIDE SEQUENCE</scope>
    <source>
        <strain evidence="2">ASUV-10-1</strain>
    </source>
</reference>
<name>A0ABT9BCI9_9BACT</name>
<accession>A0ABT9BCI9</accession>
<gene>
    <name evidence="2" type="ORF">Q5H93_14630</name>
</gene>
<dbReference type="RefSeq" id="WP_305007307.1">
    <property type="nucleotide sequence ID" value="NZ_JAUQSY010000009.1"/>
</dbReference>
<feature type="transmembrane region" description="Helical" evidence="1">
    <location>
        <begin position="34"/>
        <end position="55"/>
    </location>
</feature>
<evidence type="ECO:0000256" key="1">
    <source>
        <dbReference type="SAM" id="Phobius"/>
    </source>
</evidence>
<feature type="transmembrane region" description="Helical" evidence="1">
    <location>
        <begin position="67"/>
        <end position="87"/>
    </location>
</feature>
<dbReference type="Proteomes" id="UP001176429">
    <property type="component" value="Unassembled WGS sequence"/>
</dbReference>
<dbReference type="EMBL" id="JAUQSY010000009">
    <property type="protein sequence ID" value="MDO7875977.1"/>
    <property type="molecule type" value="Genomic_DNA"/>
</dbReference>
<evidence type="ECO:0000313" key="2">
    <source>
        <dbReference type="EMBL" id="MDO7875977.1"/>
    </source>
</evidence>
<proteinExistence type="predicted"/>
<sequence>MKTLPLILPLTFGATTSLAIGIFYLAARRSGRTLAVLLVWLLLQAGVGLSGFYTVTDSLPPRLALLLGPPLLLILGLLLTAAGRCYLDSLRLEVLTLLHIVRIPVELVLFGLYLHHAIPQLMTFEGRNYDILAGLTAPVVFYFAFRKKQVGTTGLLVWNFLCLGLLLNIVINALLSAPTPLQRFAFEQPNVAILHFPFVWLPGCVVPLVLLAHLAALRQLFISHGTRQVK</sequence>
<feature type="transmembrane region" description="Helical" evidence="1">
    <location>
        <begin position="126"/>
        <end position="145"/>
    </location>
</feature>
<keyword evidence="1" id="KW-0812">Transmembrane</keyword>
<keyword evidence="1" id="KW-0472">Membrane</keyword>
<feature type="transmembrane region" description="Helical" evidence="1">
    <location>
        <begin position="94"/>
        <end position="114"/>
    </location>
</feature>
<feature type="transmembrane region" description="Helical" evidence="1">
    <location>
        <begin position="197"/>
        <end position="217"/>
    </location>
</feature>
<keyword evidence="3" id="KW-1185">Reference proteome</keyword>
<comment type="caution">
    <text evidence="2">The sequence shown here is derived from an EMBL/GenBank/DDBJ whole genome shotgun (WGS) entry which is preliminary data.</text>
</comment>
<feature type="transmembrane region" description="Helical" evidence="1">
    <location>
        <begin position="6"/>
        <end position="27"/>
    </location>
</feature>
<organism evidence="2 3">
    <name type="scientific">Hymenobacter aranciens</name>
    <dbReference type="NCBI Taxonomy" id="3063996"/>
    <lineage>
        <taxon>Bacteria</taxon>
        <taxon>Pseudomonadati</taxon>
        <taxon>Bacteroidota</taxon>
        <taxon>Cytophagia</taxon>
        <taxon>Cytophagales</taxon>
        <taxon>Hymenobacteraceae</taxon>
        <taxon>Hymenobacter</taxon>
    </lineage>
</organism>
<protein>
    <submittedName>
        <fullName evidence="2">Uncharacterized protein</fullName>
    </submittedName>
</protein>